<dbReference type="Gene3D" id="3.40.80.10">
    <property type="entry name" value="Peptidoglycan recognition protein-like"/>
    <property type="match status" value="1"/>
</dbReference>
<dbReference type="Gene3D" id="1.10.101.10">
    <property type="entry name" value="PGBD-like superfamily/PGBD"/>
    <property type="match status" value="1"/>
</dbReference>
<dbReference type="SUPFAM" id="SSF47090">
    <property type="entry name" value="PGBD-like"/>
    <property type="match status" value="1"/>
</dbReference>
<dbReference type="Proteomes" id="UP000600946">
    <property type="component" value="Unassembled WGS sequence"/>
</dbReference>
<dbReference type="EMBL" id="BMUU01000001">
    <property type="protein sequence ID" value="GGY12939.1"/>
    <property type="molecule type" value="Genomic_DNA"/>
</dbReference>
<dbReference type="RefSeq" id="WP_190025720.1">
    <property type="nucleotide sequence ID" value="NZ_BMUU01000001.1"/>
</dbReference>
<gene>
    <name evidence="2" type="ORF">GCM10010326_00070</name>
</gene>
<comment type="caution">
    <text evidence="2">The sequence shown here is derived from an EMBL/GenBank/DDBJ whole genome shotgun (WGS) entry which is preliminary data.</text>
</comment>
<dbReference type="GeneID" id="96288078"/>
<keyword evidence="3" id="KW-1185">Reference proteome</keyword>
<dbReference type="NCBIfam" id="NF038080">
    <property type="entry name" value="PG_bind_siph"/>
    <property type="match status" value="1"/>
</dbReference>
<feature type="domain" description="N-acetylmuramoyl-L-alanine amidase" evidence="1">
    <location>
        <begin position="27"/>
        <end position="181"/>
    </location>
</feature>
<dbReference type="InterPro" id="IPR036366">
    <property type="entry name" value="PGBDSf"/>
</dbReference>
<name>A0ABQ2ZGR3_9ACTN</name>
<dbReference type="SUPFAM" id="SSF55846">
    <property type="entry name" value="N-acetylmuramoyl-L-alanine amidase-like"/>
    <property type="match status" value="1"/>
</dbReference>
<evidence type="ECO:0000259" key="1">
    <source>
        <dbReference type="SMART" id="SM00644"/>
    </source>
</evidence>
<organism evidence="2 3">
    <name type="scientific">Streptomyces xanthochromogenes</name>
    <dbReference type="NCBI Taxonomy" id="67384"/>
    <lineage>
        <taxon>Bacteria</taxon>
        <taxon>Bacillati</taxon>
        <taxon>Actinomycetota</taxon>
        <taxon>Actinomycetes</taxon>
        <taxon>Kitasatosporales</taxon>
        <taxon>Streptomycetaceae</taxon>
        <taxon>Streptomyces</taxon>
    </lineage>
</organism>
<dbReference type="InterPro" id="IPR036365">
    <property type="entry name" value="PGBD-like_sf"/>
</dbReference>
<dbReference type="InterPro" id="IPR036505">
    <property type="entry name" value="Amidase/PGRP_sf"/>
</dbReference>
<dbReference type="Pfam" id="PF01510">
    <property type="entry name" value="Amidase_2"/>
    <property type="match status" value="1"/>
</dbReference>
<proteinExistence type="predicted"/>
<evidence type="ECO:0000313" key="3">
    <source>
        <dbReference type="Proteomes" id="UP000600946"/>
    </source>
</evidence>
<protein>
    <recommendedName>
        <fullName evidence="1">N-acetylmuramoyl-L-alanine amidase domain-containing protein</fullName>
    </recommendedName>
</protein>
<reference evidence="3" key="1">
    <citation type="journal article" date="2019" name="Int. J. Syst. Evol. Microbiol.">
        <title>The Global Catalogue of Microorganisms (GCM) 10K type strain sequencing project: providing services to taxonomists for standard genome sequencing and annotation.</title>
        <authorList>
            <consortium name="The Broad Institute Genomics Platform"/>
            <consortium name="The Broad Institute Genome Sequencing Center for Infectious Disease"/>
            <person name="Wu L."/>
            <person name="Ma J."/>
        </authorList>
    </citation>
    <scope>NUCLEOTIDE SEQUENCE [LARGE SCALE GENOMIC DNA]</scope>
    <source>
        <strain evidence="3">JCM 4594</strain>
    </source>
</reference>
<accession>A0ABQ2ZGR3</accession>
<dbReference type="InterPro" id="IPR002502">
    <property type="entry name" value="Amidase_domain"/>
</dbReference>
<sequence>MATPLTSGQALSALRAAGLNIVEVRDWKNHNRAGHGAWGPMNGVVIHHTGDYSSQAQMVDLCYTGYSGLPGPLCHTVIDKSGTCHMVGWGRANHAGLGDDDVLQAVIDERALPADNEANTDGNSRFYGTELINSGDGNDPWPEAQVDAAARWAAALCRAHGWSERSVIGHKEWQPGKPDPSFSMNDFRARVARYLKGGSTGGKPTPAAPAFPGTSAFGNGKVNDSILLLGQQLVRKGYGRHYKVGPSRDWGEADRQNTEDFQRAQGWTGSDADGYPGPETWRRLFS</sequence>
<dbReference type="InterPro" id="IPR047763">
    <property type="entry name" value="PG_bind_dom_phiBT1-type"/>
</dbReference>
<evidence type="ECO:0000313" key="2">
    <source>
        <dbReference type="EMBL" id="GGY12939.1"/>
    </source>
</evidence>
<dbReference type="SMART" id="SM00644">
    <property type="entry name" value="Ami_2"/>
    <property type="match status" value="1"/>
</dbReference>